<dbReference type="RefSeq" id="XP_001015667.1">
    <property type="nucleotide sequence ID" value="XM_001015667.3"/>
</dbReference>
<feature type="transmembrane region" description="Helical" evidence="2">
    <location>
        <begin position="82"/>
        <end position="104"/>
    </location>
</feature>
<feature type="compositionally biased region" description="Polar residues" evidence="1">
    <location>
        <begin position="369"/>
        <end position="378"/>
    </location>
</feature>
<keyword evidence="2 3" id="KW-0812">Transmembrane</keyword>
<keyword evidence="2" id="KW-0472">Membrane</keyword>
<feature type="compositionally biased region" description="Basic and acidic residues" evidence="1">
    <location>
        <begin position="346"/>
        <end position="359"/>
    </location>
</feature>
<feature type="compositionally biased region" description="Polar residues" evidence="1">
    <location>
        <begin position="330"/>
        <end position="345"/>
    </location>
</feature>
<protein>
    <submittedName>
        <fullName evidence="3">Transmembrane protein, putative</fullName>
    </submittedName>
</protein>
<dbReference type="InParanoid" id="Q23G38"/>
<evidence type="ECO:0000313" key="3">
    <source>
        <dbReference type="EMBL" id="EAR95422.1"/>
    </source>
</evidence>
<dbReference type="Proteomes" id="UP000009168">
    <property type="component" value="Unassembled WGS sequence"/>
</dbReference>
<dbReference type="KEGG" id="tet:TTHERM_00077260"/>
<feature type="transmembrane region" description="Helical" evidence="2">
    <location>
        <begin position="238"/>
        <end position="259"/>
    </location>
</feature>
<evidence type="ECO:0000256" key="1">
    <source>
        <dbReference type="SAM" id="MobiDB-lite"/>
    </source>
</evidence>
<evidence type="ECO:0000313" key="4">
    <source>
        <dbReference type="Proteomes" id="UP000009168"/>
    </source>
</evidence>
<feature type="transmembrane region" description="Helical" evidence="2">
    <location>
        <begin position="7"/>
        <end position="29"/>
    </location>
</feature>
<dbReference type="GeneID" id="7834407"/>
<gene>
    <name evidence="3" type="ORF">TTHERM_00077260</name>
</gene>
<evidence type="ECO:0000256" key="2">
    <source>
        <dbReference type="SAM" id="Phobius"/>
    </source>
</evidence>
<dbReference type="AlphaFoldDB" id="Q23G38"/>
<feature type="transmembrane region" description="Helical" evidence="2">
    <location>
        <begin position="41"/>
        <end position="61"/>
    </location>
</feature>
<proteinExistence type="predicted"/>
<organism evidence="3 4">
    <name type="scientific">Tetrahymena thermophila (strain SB210)</name>
    <dbReference type="NCBI Taxonomy" id="312017"/>
    <lineage>
        <taxon>Eukaryota</taxon>
        <taxon>Sar</taxon>
        <taxon>Alveolata</taxon>
        <taxon>Ciliophora</taxon>
        <taxon>Intramacronucleata</taxon>
        <taxon>Oligohymenophorea</taxon>
        <taxon>Hymenostomatida</taxon>
        <taxon>Tetrahymenina</taxon>
        <taxon>Tetrahymenidae</taxon>
        <taxon>Tetrahymena</taxon>
    </lineage>
</organism>
<dbReference type="HOGENOM" id="CLU_732578_0_0_1"/>
<keyword evidence="2" id="KW-1133">Transmembrane helix</keyword>
<name>Q23G38_TETTS</name>
<accession>Q23G38</accession>
<keyword evidence="4" id="KW-1185">Reference proteome</keyword>
<feature type="region of interest" description="Disordered" evidence="1">
    <location>
        <begin position="330"/>
        <end position="378"/>
    </location>
</feature>
<reference evidence="4" key="1">
    <citation type="journal article" date="2006" name="PLoS Biol.">
        <title>Macronuclear genome sequence of the ciliate Tetrahymena thermophila, a model eukaryote.</title>
        <authorList>
            <person name="Eisen J.A."/>
            <person name="Coyne R.S."/>
            <person name="Wu M."/>
            <person name="Wu D."/>
            <person name="Thiagarajan M."/>
            <person name="Wortman J.R."/>
            <person name="Badger J.H."/>
            <person name="Ren Q."/>
            <person name="Amedeo P."/>
            <person name="Jones K.M."/>
            <person name="Tallon L.J."/>
            <person name="Delcher A.L."/>
            <person name="Salzberg S.L."/>
            <person name="Silva J.C."/>
            <person name="Haas B.J."/>
            <person name="Majoros W.H."/>
            <person name="Farzad M."/>
            <person name="Carlton J.M."/>
            <person name="Smith R.K. Jr."/>
            <person name="Garg J."/>
            <person name="Pearlman R.E."/>
            <person name="Karrer K.M."/>
            <person name="Sun L."/>
            <person name="Manning G."/>
            <person name="Elde N.C."/>
            <person name="Turkewitz A.P."/>
            <person name="Asai D.J."/>
            <person name="Wilkes D.E."/>
            <person name="Wang Y."/>
            <person name="Cai H."/>
            <person name="Collins K."/>
            <person name="Stewart B.A."/>
            <person name="Lee S.R."/>
            <person name="Wilamowska K."/>
            <person name="Weinberg Z."/>
            <person name="Ruzzo W.L."/>
            <person name="Wloga D."/>
            <person name="Gaertig J."/>
            <person name="Frankel J."/>
            <person name="Tsao C.-C."/>
            <person name="Gorovsky M.A."/>
            <person name="Keeling P.J."/>
            <person name="Waller R.F."/>
            <person name="Patron N.J."/>
            <person name="Cherry J.M."/>
            <person name="Stover N.A."/>
            <person name="Krieger C.J."/>
            <person name="del Toro C."/>
            <person name="Ryder H.F."/>
            <person name="Williamson S.C."/>
            <person name="Barbeau R.A."/>
            <person name="Hamilton E.P."/>
            <person name="Orias E."/>
        </authorList>
    </citation>
    <scope>NUCLEOTIDE SEQUENCE [LARGE SCALE GENOMIC DNA]</scope>
    <source>
        <strain evidence="4">SB210</strain>
    </source>
</reference>
<dbReference type="EMBL" id="GG662704">
    <property type="protein sequence ID" value="EAR95422.1"/>
    <property type="molecule type" value="Genomic_DNA"/>
</dbReference>
<sequence length="378" mass="43029">MKTQLQALLFMALFSNIVPLIIAILYLIQGGDSWGGQLPQLIMFSFIFMILAGLFCIIILTRVSYTLGFNKNYDGSQSSIRALLFGALLYLIVTLMGGITIHQFTSSSNQSTCKVSRLYNLWGKEVYDEGLQAYNNFCHSCQCKISQSDLQYYPKSVLYSMNYSTVTGAEDISLCRPEEGKLETSTFEKLKQMERTYSCAGFCNNNPAFTFAGTSKGIPTNQNGCFKQVQQEFDKMRAAFLSVNIILLFFMIFSFFASIRLRKIKIKEILSENGLLFYESVNSVSIIGASNNDFDWRAHDVISISDQQRSNDSNNKNNMQYMRTNYQHAATPSETTSNFNQSQFLEKQETKKEQIDKMKSVRKAFRSMHNPTKSLLKK</sequence>